<accession>A0A068NTT1</accession>
<dbReference type="Pfam" id="PF00756">
    <property type="entry name" value="Esterase"/>
    <property type="match status" value="1"/>
</dbReference>
<name>A0A068NTT1_FIMGI</name>
<dbReference type="InterPro" id="IPR000801">
    <property type="entry name" value="Esterase-like"/>
</dbReference>
<dbReference type="KEGG" id="fgi:OP10G_3580"/>
<dbReference type="AlphaFoldDB" id="A0A068NTT1"/>
<dbReference type="HOGENOM" id="CLU_1584027_0_0_0"/>
<dbReference type="Proteomes" id="UP000027982">
    <property type="component" value="Chromosome"/>
</dbReference>
<dbReference type="EMBL" id="CP007139">
    <property type="protein sequence ID" value="AIE86948.1"/>
    <property type="molecule type" value="Genomic_DNA"/>
</dbReference>
<dbReference type="PANTHER" id="PTHR48098">
    <property type="entry name" value="ENTEROCHELIN ESTERASE-RELATED"/>
    <property type="match status" value="1"/>
</dbReference>
<sequence length="168" mass="18418">MYLSYGDATERHIDFTCNLDFSDFLISELLPSVEDLAGPHLETFLCGLSLSGLAAAYTVLSKPGRFSGALCQSPSAWWRDEWLAENCGSMGESRLWISVGTEEVQENVAHGPSDLFQKVSQIESCRRLADALRNGGSRVAFNVFEGGHDPACWATELPSGLRWLLSQA</sequence>
<dbReference type="InterPro" id="IPR029058">
    <property type="entry name" value="AB_hydrolase_fold"/>
</dbReference>
<keyword evidence="2" id="KW-1185">Reference proteome</keyword>
<gene>
    <name evidence="1" type="ORF">OP10G_3580</name>
</gene>
<dbReference type="InterPro" id="IPR050583">
    <property type="entry name" value="Mycobacterial_A85_antigen"/>
</dbReference>
<proteinExistence type="predicted"/>
<dbReference type="eggNOG" id="COG2382">
    <property type="taxonomic scope" value="Bacteria"/>
</dbReference>
<reference evidence="1 2" key="1">
    <citation type="journal article" date="2014" name="PLoS ONE">
        <title>The first complete genome sequence of the class fimbriimonadia in the phylum armatimonadetes.</title>
        <authorList>
            <person name="Hu Z.Y."/>
            <person name="Wang Y.Z."/>
            <person name="Im W.T."/>
            <person name="Wang S.Y."/>
            <person name="Zhao G.P."/>
            <person name="Zheng H.J."/>
            <person name="Quan Z.X."/>
        </authorList>
    </citation>
    <scope>NUCLEOTIDE SEQUENCE [LARGE SCALE GENOMIC DNA]</scope>
    <source>
        <strain evidence="1">Gsoil 348</strain>
    </source>
</reference>
<organism evidence="1 2">
    <name type="scientific">Fimbriimonas ginsengisoli Gsoil 348</name>
    <dbReference type="NCBI Taxonomy" id="661478"/>
    <lineage>
        <taxon>Bacteria</taxon>
        <taxon>Bacillati</taxon>
        <taxon>Armatimonadota</taxon>
        <taxon>Fimbriimonadia</taxon>
        <taxon>Fimbriimonadales</taxon>
        <taxon>Fimbriimonadaceae</taxon>
        <taxon>Fimbriimonas</taxon>
    </lineage>
</organism>
<protein>
    <submittedName>
        <fullName evidence="1">Putative esterase</fullName>
    </submittedName>
</protein>
<dbReference type="SUPFAM" id="SSF53474">
    <property type="entry name" value="alpha/beta-Hydrolases"/>
    <property type="match status" value="1"/>
</dbReference>
<evidence type="ECO:0000313" key="1">
    <source>
        <dbReference type="EMBL" id="AIE86948.1"/>
    </source>
</evidence>
<dbReference type="Gene3D" id="3.40.50.1820">
    <property type="entry name" value="alpha/beta hydrolase"/>
    <property type="match status" value="1"/>
</dbReference>
<evidence type="ECO:0000313" key="2">
    <source>
        <dbReference type="Proteomes" id="UP000027982"/>
    </source>
</evidence>
<dbReference type="PANTHER" id="PTHR48098:SF6">
    <property type="entry name" value="FERRI-BACILLIBACTIN ESTERASE BESA"/>
    <property type="match status" value="1"/>
</dbReference>